<dbReference type="InterPro" id="IPR046858">
    <property type="entry name" value="ChrB_N"/>
</dbReference>
<feature type="domain" description="ChrB N-terminal" evidence="1">
    <location>
        <begin position="29"/>
        <end position="171"/>
    </location>
</feature>
<name>A0A919RNM3_9ACTN</name>
<keyword evidence="3" id="KW-1185">Reference proteome</keyword>
<accession>A0A919RNM3</accession>
<evidence type="ECO:0000313" key="2">
    <source>
        <dbReference type="EMBL" id="GII96878.1"/>
    </source>
</evidence>
<protein>
    <recommendedName>
        <fullName evidence="1">ChrB N-terminal domain-containing protein</fullName>
    </recommendedName>
</protein>
<comment type="caution">
    <text evidence="2">The sequence shown here is derived from an EMBL/GenBank/DDBJ whole genome shotgun (WGS) entry which is preliminary data.</text>
</comment>
<reference evidence="2" key="1">
    <citation type="submission" date="2021-01" db="EMBL/GenBank/DDBJ databases">
        <title>Whole genome shotgun sequence of Sinosporangium siamense NBRC 109515.</title>
        <authorList>
            <person name="Komaki H."/>
            <person name="Tamura T."/>
        </authorList>
    </citation>
    <scope>NUCLEOTIDE SEQUENCE</scope>
    <source>
        <strain evidence="2">NBRC 109515</strain>
    </source>
</reference>
<proteinExistence type="predicted"/>
<evidence type="ECO:0000259" key="1">
    <source>
        <dbReference type="Pfam" id="PF20229"/>
    </source>
</evidence>
<gene>
    <name evidence="2" type="ORF">Ssi02_71090</name>
</gene>
<dbReference type="Pfam" id="PF20229">
    <property type="entry name" value="ChrB_N"/>
    <property type="match status" value="1"/>
</dbReference>
<organism evidence="2 3">
    <name type="scientific">Sinosporangium siamense</name>
    <dbReference type="NCBI Taxonomy" id="1367973"/>
    <lineage>
        <taxon>Bacteria</taxon>
        <taxon>Bacillati</taxon>
        <taxon>Actinomycetota</taxon>
        <taxon>Actinomycetes</taxon>
        <taxon>Streptosporangiales</taxon>
        <taxon>Streptosporangiaceae</taxon>
        <taxon>Sinosporangium</taxon>
    </lineage>
</organism>
<dbReference type="RefSeq" id="WP_204032060.1">
    <property type="nucleotide sequence ID" value="NZ_BOOW01000051.1"/>
</dbReference>
<dbReference type="Proteomes" id="UP000606172">
    <property type="component" value="Unassembled WGS sequence"/>
</dbReference>
<dbReference type="EMBL" id="BOOW01000051">
    <property type="protein sequence ID" value="GII96878.1"/>
    <property type="molecule type" value="Genomic_DNA"/>
</dbReference>
<evidence type="ECO:0000313" key="3">
    <source>
        <dbReference type="Proteomes" id="UP000606172"/>
    </source>
</evidence>
<dbReference type="AlphaFoldDB" id="A0A919RNM3"/>
<sequence>MATDAHDPSGDCRFLQLIYRVPSHPSRARVAVWRELKRMGAVYVQQAVCVLPERDGVRGLLDRVRARIDDLGGESLLFVLDNVEERERRHLVSAFRENSAKEYAEVAEECEGLLVSETRRRTVADADALRQDLEKLRRWLHKVEGRDWMGAEGRATAHLKMAECERLLERLLEGCVAGAAGSA</sequence>